<sequence>MGILKLELGEGLECLFALAAASSVAAQRPADTPICDYYTTALLKNNTAENQYTLLTLLVNTVVIGNYTMPNVGVKVPGILAAGTYNGAEVNLLPYFNGDLASSNRGGSSGVSVNFLDGGGAAPLMKNMPANDNKSNQYFLLTHLYQFFGALLGCSQYGMTSFPGYDGHASMYQVHKFMDLDMNELGYFIQQVAMAAASFGVAQDDLQAVGKALSQLFGMRCSPPATAIPAQGPQLQAICIENSCPISPNSTCASYEAAVAPKNATGGGMMNATATMSGSATSMATATGTMMPSTVPTAGAAIKGMSLAGIVGVLALLL</sequence>
<feature type="chain" id="PRO_5040729722" evidence="1">
    <location>
        <begin position="27"/>
        <end position="318"/>
    </location>
</feature>
<accession>A0A9W4RMA7</accession>
<protein>
    <submittedName>
        <fullName evidence="2">Uncharacterized protein</fullName>
    </submittedName>
</protein>
<dbReference type="AlphaFoldDB" id="A0A9W4RMA7"/>
<reference evidence="2" key="1">
    <citation type="submission" date="2022-08" db="EMBL/GenBank/DDBJ databases">
        <authorList>
            <person name="Giroux E."/>
            <person name="Giroux E."/>
        </authorList>
    </citation>
    <scope>NUCLEOTIDE SEQUENCE</scope>
    <source>
        <strain evidence="2">H1091258</strain>
    </source>
</reference>
<evidence type="ECO:0000313" key="2">
    <source>
        <dbReference type="EMBL" id="CAI0643938.1"/>
    </source>
</evidence>
<keyword evidence="1" id="KW-0732">Signal</keyword>
<evidence type="ECO:0000256" key="1">
    <source>
        <dbReference type="SAM" id="SignalP"/>
    </source>
</evidence>
<comment type="caution">
    <text evidence="2">The sequence shown here is derived from an EMBL/GenBank/DDBJ whole genome shotgun (WGS) entry which is preliminary data.</text>
</comment>
<gene>
    <name evidence="2" type="ORF">CGXH109_LOCUS30504</name>
</gene>
<feature type="signal peptide" evidence="1">
    <location>
        <begin position="1"/>
        <end position="26"/>
    </location>
</feature>
<organism evidence="2 3">
    <name type="scientific">Colletotrichum noveboracense</name>
    <dbReference type="NCBI Taxonomy" id="2664923"/>
    <lineage>
        <taxon>Eukaryota</taxon>
        <taxon>Fungi</taxon>
        <taxon>Dikarya</taxon>
        <taxon>Ascomycota</taxon>
        <taxon>Pezizomycotina</taxon>
        <taxon>Sordariomycetes</taxon>
        <taxon>Hypocreomycetidae</taxon>
        <taxon>Glomerellales</taxon>
        <taxon>Glomerellaceae</taxon>
        <taxon>Colletotrichum</taxon>
        <taxon>Colletotrichum gloeosporioides species complex</taxon>
    </lineage>
</organism>
<keyword evidence="3" id="KW-1185">Reference proteome</keyword>
<dbReference type="Proteomes" id="UP001152533">
    <property type="component" value="Unassembled WGS sequence"/>
</dbReference>
<proteinExistence type="predicted"/>
<name>A0A9W4RMA7_9PEZI</name>
<dbReference type="EMBL" id="CAMGZC010000135">
    <property type="protein sequence ID" value="CAI0643938.1"/>
    <property type="molecule type" value="Genomic_DNA"/>
</dbReference>
<evidence type="ECO:0000313" key="3">
    <source>
        <dbReference type="Proteomes" id="UP001152533"/>
    </source>
</evidence>